<dbReference type="InterPro" id="IPR008906">
    <property type="entry name" value="HATC_C_dom"/>
</dbReference>
<name>G5A2V6_PHYSP</name>
<evidence type="ECO:0000313" key="8">
    <source>
        <dbReference type="EMBL" id="EGZ09996.1"/>
    </source>
</evidence>
<evidence type="ECO:0000256" key="4">
    <source>
        <dbReference type="ARBA" id="ARBA00022833"/>
    </source>
</evidence>
<evidence type="ECO:0000313" key="9">
    <source>
        <dbReference type="Proteomes" id="UP000002640"/>
    </source>
</evidence>
<dbReference type="Pfam" id="PF05699">
    <property type="entry name" value="Dimer_Tnp_hAT"/>
    <property type="match status" value="1"/>
</dbReference>
<dbReference type="AlphaFoldDB" id="G5A2V6"/>
<sequence length="999" mass="108792">MSSHLAPGTPTSALYADSAAEQVVDMTLAIDASKDDEEALALLTTAEAPLRHAPELLAAPDAASAAATPLDSSASSQPATATTGSPKAAGSSNVSAVYRWYEVEESFSAKKREESSIAKCKLCRQQGKLERKTCVRFSKSVTSNLWRHLKENHPDVYAKHAGEKKSVQMHRVMGIKKRGRKKKVVAQALPTGADVAQDVAKVQTQFEDGGAQSTTTIRTPVAKKAKRGEHQTHLFADYSLATVGSSLHQQHQAASRPAAAAVAGVGAAGVSSVAGSGNFNPEKVREALGYLCLYEMLPFELCSSHAFRNLMVECSGGEGGYMDDSNSFAMFAKEIAFGYAKKLAAEVKVRTVMQMKMTDFSHLMISEWRSSNSTGEQSRSALESASPAGYSPRGDNDMVFLALFAVGLDQEFNPFRRCLHVSSIGSYRIGQGKSVAAELAGDKELKKAMCRVQPCRYMPQLLAVEPPCSGYDPSWTDHKLHLLESVPTVLQQIMIATINGVDVCGSYCLGSNVVADADIAGSTGFQCRRLDQGEYVESSSAAMAVGSSSDAFCGVSAVETTSSILEELPTSLTGHTYRDLMNKVMYLVAHFKQAPKSRVVLRRLAVEQSTMSADSFERLFTDRLREMAISVGGIHSVLAFVEDMRAALKKYFLLHKDNDSDFSKLIQLSSLTRYEWARVRYLTVILKPFAEATAKLDGEKYVVSSLIVPSVFTLIEKLRDSNTVGIGPSNAASGSNLAKKSNTEALEEVPEDIEALRDLAFANLSACFGHLFSVPDDSWSVEKRQTFNLLWSATILDPRTRSFIIKGSLPQHEFWDIVKSEAANIAGTKMKDKESGNDIGDSSISLDEDNSHLDGSGVGKSTDLWDDLQANLASCAQEEMLLSSKSSLEITKSSNLLEVEVSFFQEEGRIVLRANPLEWWQNMRMKYPFLARLARYVLSIPCTVKVDDNPVLCDGGLVKRGPSQMSMSDLCDLLAASMNLRTEKNSHFEAASKQMWSTV</sequence>
<evidence type="ECO:0000256" key="6">
    <source>
        <dbReference type="SAM" id="MobiDB-lite"/>
    </source>
</evidence>
<feature type="region of interest" description="Disordered" evidence="6">
    <location>
        <begin position="829"/>
        <end position="857"/>
    </location>
</feature>
<keyword evidence="5" id="KW-0539">Nucleus</keyword>
<dbReference type="KEGG" id="psoj:PHYSODRAFT_564389"/>
<evidence type="ECO:0000256" key="5">
    <source>
        <dbReference type="ARBA" id="ARBA00023242"/>
    </source>
</evidence>
<dbReference type="GO" id="GO:0005634">
    <property type="term" value="C:nucleus"/>
    <property type="evidence" value="ECO:0007669"/>
    <property type="project" value="UniProtKB-SubCell"/>
</dbReference>
<dbReference type="GO" id="GO:0046983">
    <property type="term" value="F:protein dimerization activity"/>
    <property type="evidence" value="ECO:0007669"/>
    <property type="project" value="InterPro"/>
</dbReference>
<dbReference type="RefSeq" id="XP_009534857.1">
    <property type="nucleotide sequence ID" value="XM_009536562.1"/>
</dbReference>
<comment type="subcellular location">
    <subcellularLocation>
        <location evidence="1">Nucleus</location>
    </subcellularLocation>
</comment>
<evidence type="ECO:0000259" key="7">
    <source>
        <dbReference type="Pfam" id="PF05699"/>
    </source>
</evidence>
<keyword evidence="4" id="KW-0862">Zinc</keyword>
<dbReference type="GO" id="GO:0008270">
    <property type="term" value="F:zinc ion binding"/>
    <property type="evidence" value="ECO:0007669"/>
    <property type="project" value="UniProtKB-KW"/>
</dbReference>
<dbReference type="PANTHER" id="PTHR46481:SF10">
    <property type="entry name" value="ZINC FINGER BED DOMAIN-CONTAINING PROTEIN 39"/>
    <property type="match status" value="1"/>
</dbReference>
<dbReference type="PANTHER" id="PTHR46481">
    <property type="entry name" value="ZINC FINGER BED DOMAIN-CONTAINING PROTEIN 4"/>
    <property type="match status" value="1"/>
</dbReference>
<feature type="domain" description="HAT C-terminal dimerisation" evidence="7">
    <location>
        <begin position="913"/>
        <end position="943"/>
    </location>
</feature>
<feature type="region of interest" description="Disordered" evidence="6">
    <location>
        <begin position="61"/>
        <end position="91"/>
    </location>
</feature>
<evidence type="ECO:0000256" key="3">
    <source>
        <dbReference type="ARBA" id="ARBA00022771"/>
    </source>
</evidence>
<accession>G5A2V6</accession>
<evidence type="ECO:0000256" key="2">
    <source>
        <dbReference type="ARBA" id="ARBA00022723"/>
    </source>
</evidence>
<organism evidence="8 9">
    <name type="scientific">Phytophthora sojae (strain P6497)</name>
    <name type="common">Soybean stem and root rot agent</name>
    <name type="synonym">Phytophthora megasperma f. sp. glycines</name>
    <dbReference type="NCBI Taxonomy" id="1094619"/>
    <lineage>
        <taxon>Eukaryota</taxon>
        <taxon>Sar</taxon>
        <taxon>Stramenopiles</taxon>
        <taxon>Oomycota</taxon>
        <taxon>Peronosporomycetes</taxon>
        <taxon>Peronosporales</taxon>
        <taxon>Peronosporaceae</taxon>
        <taxon>Phytophthora</taxon>
    </lineage>
</organism>
<dbReference type="EMBL" id="JH159159">
    <property type="protein sequence ID" value="EGZ09996.1"/>
    <property type="molecule type" value="Genomic_DNA"/>
</dbReference>
<dbReference type="InterPro" id="IPR052035">
    <property type="entry name" value="ZnF_BED_domain_contain"/>
</dbReference>
<dbReference type="Proteomes" id="UP000002640">
    <property type="component" value="Unassembled WGS sequence"/>
</dbReference>
<dbReference type="SUPFAM" id="SSF53098">
    <property type="entry name" value="Ribonuclease H-like"/>
    <property type="match status" value="1"/>
</dbReference>
<keyword evidence="9" id="KW-1185">Reference proteome</keyword>
<protein>
    <recommendedName>
        <fullName evidence="7">HAT C-terminal dimerisation domain-containing protein</fullName>
    </recommendedName>
</protein>
<reference evidence="8 9" key="1">
    <citation type="journal article" date="2006" name="Science">
        <title>Phytophthora genome sequences uncover evolutionary origins and mechanisms of pathogenesis.</title>
        <authorList>
            <person name="Tyler B.M."/>
            <person name="Tripathy S."/>
            <person name="Zhang X."/>
            <person name="Dehal P."/>
            <person name="Jiang R.H."/>
            <person name="Aerts A."/>
            <person name="Arredondo F.D."/>
            <person name="Baxter L."/>
            <person name="Bensasson D."/>
            <person name="Beynon J.L."/>
            <person name="Chapman J."/>
            <person name="Damasceno C.M."/>
            <person name="Dorrance A.E."/>
            <person name="Dou D."/>
            <person name="Dickerman A.W."/>
            <person name="Dubchak I.L."/>
            <person name="Garbelotto M."/>
            <person name="Gijzen M."/>
            <person name="Gordon S.G."/>
            <person name="Govers F."/>
            <person name="Grunwald N.J."/>
            <person name="Huang W."/>
            <person name="Ivors K.L."/>
            <person name="Jones R.W."/>
            <person name="Kamoun S."/>
            <person name="Krampis K."/>
            <person name="Lamour K.H."/>
            <person name="Lee M.K."/>
            <person name="McDonald W.H."/>
            <person name="Medina M."/>
            <person name="Meijer H.J."/>
            <person name="Nordberg E.K."/>
            <person name="Maclean D.J."/>
            <person name="Ospina-Giraldo M.D."/>
            <person name="Morris P.F."/>
            <person name="Phuntumart V."/>
            <person name="Putnam N.H."/>
            <person name="Rash S."/>
            <person name="Rose J.K."/>
            <person name="Sakihama Y."/>
            <person name="Salamov A.A."/>
            <person name="Savidor A."/>
            <person name="Scheuring C.F."/>
            <person name="Smith B.M."/>
            <person name="Sobral B.W."/>
            <person name="Terry A."/>
            <person name="Torto-Alalibo T.A."/>
            <person name="Win J."/>
            <person name="Xu Z."/>
            <person name="Zhang H."/>
            <person name="Grigoriev I.V."/>
            <person name="Rokhsar D.S."/>
            <person name="Boore J.L."/>
        </authorList>
    </citation>
    <scope>NUCLEOTIDE SEQUENCE [LARGE SCALE GENOMIC DNA]</scope>
    <source>
        <strain evidence="8 9">P6497</strain>
    </source>
</reference>
<gene>
    <name evidence="8" type="ORF">PHYSODRAFT_564389</name>
</gene>
<proteinExistence type="predicted"/>
<evidence type="ECO:0000256" key="1">
    <source>
        <dbReference type="ARBA" id="ARBA00004123"/>
    </source>
</evidence>
<keyword evidence="3" id="KW-0863">Zinc-finger</keyword>
<dbReference type="InterPro" id="IPR012337">
    <property type="entry name" value="RNaseH-like_sf"/>
</dbReference>
<dbReference type="OMA" id="KYPFLAR"/>
<dbReference type="GeneID" id="20663803"/>
<feature type="compositionally biased region" description="Low complexity" evidence="6">
    <location>
        <begin position="61"/>
        <end position="85"/>
    </location>
</feature>
<dbReference type="InParanoid" id="G5A2V6"/>
<keyword evidence="2" id="KW-0479">Metal-binding</keyword>